<evidence type="ECO:0000313" key="3">
    <source>
        <dbReference type="EMBL" id="WNZ21695.1"/>
    </source>
</evidence>
<dbReference type="PANTHER" id="PTHR24305">
    <property type="entry name" value="CYTOCHROME P450"/>
    <property type="match status" value="1"/>
</dbReference>
<dbReference type="RefSeq" id="WP_316432981.1">
    <property type="nucleotide sequence ID" value="NZ_CP053586.1"/>
</dbReference>
<dbReference type="Gene3D" id="1.10.630.10">
    <property type="entry name" value="Cytochrome P450"/>
    <property type="match status" value="1"/>
</dbReference>
<dbReference type="Pfam" id="PF00067">
    <property type="entry name" value="p450"/>
    <property type="match status" value="1"/>
</dbReference>
<sequence length="461" mass="52896">MQNNLIETRPIFATLTEQPSSSYPPIVKAPRFWQLLQWTFRPLEFLDNCAQHYGDCFITRIGKAESVFFSQPEAIAHIFSNPELFDSGRAQQALKYSLGQSSVLTLDGEQHRQRRQLLMPPFHGERMRNYGDVICQITEQVTHQWQPRDVVTLLPFMNEITLEVILKVVFGLSEGERYQQLKDNIAQFLKIGADPFSYMLTFFPGIMQDRGPWKPLTLFLKRRQQVDELLYAEIRERRARFDPNRTDILTLLISAKDEAGDSLTDQELRDELMTMLLAGHDSSAATLSWTLYMLHASPTAKNKLLNELASVDDPTAITRLPYLNAVCSEALRLRSAGPTVAVRVTNQPVKITGYELPANTVILPCQYLTHHREDIYPNPRQFQPERFLERQYSPYEYYPFGGNNRRCIGAAFAGFEMKLVLATILKRYLLELAEKPPISAVRRGVNISPKGGVRMRVLQRL</sequence>
<dbReference type="AlphaFoldDB" id="A0AA96WBW4"/>
<keyword evidence="2" id="KW-0349">Heme</keyword>
<evidence type="ECO:0000256" key="1">
    <source>
        <dbReference type="ARBA" id="ARBA00010617"/>
    </source>
</evidence>
<dbReference type="GO" id="GO:0020037">
    <property type="term" value="F:heme binding"/>
    <property type="evidence" value="ECO:0007669"/>
    <property type="project" value="InterPro"/>
</dbReference>
<dbReference type="InterPro" id="IPR002401">
    <property type="entry name" value="Cyt_P450_E_grp-I"/>
</dbReference>
<keyword evidence="2" id="KW-0479">Metal-binding</keyword>
<dbReference type="InterPro" id="IPR036396">
    <property type="entry name" value="Cyt_P450_sf"/>
</dbReference>
<accession>A0AA96WBW4</accession>
<protein>
    <submittedName>
        <fullName evidence="3">Cytochrome P450</fullName>
    </submittedName>
</protein>
<name>A0AA96WBW4_9CYAN</name>
<dbReference type="InterPro" id="IPR001128">
    <property type="entry name" value="Cyt_P450"/>
</dbReference>
<evidence type="ECO:0000256" key="2">
    <source>
        <dbReference type="PIRSR" id="PIRSR602401-1"/>
    </source>
</evidence>
<comment type="similarity">
    <text evidence="1">Belongs to the cytochrome P450 family.</text>
</comment>
<gene>
    <name evidence="3" type="ORF">HJG54_01655</name>
</gene>
<organism evidence="3">
    <name type="scientific">Leptolyngbya sp. NK1-12</name>
    <dbReference type="NCBI Taxonomy" id="2547451"/>
    <lineage>
        <taxon>Bacteria</taxon>
        <taxon>Bacillati</taxon>
        <taxon>Cyanobacteriota</taxon>
        <taxon>Cyanophyceae</taxon>
        <taxon>Leptolyngbyales</taxon>
        <taxon>Leptolyngbyaceae</taxon>
        <taxon>Leptolyngbya group</taxon>
        <taxon>Leptolyngbya</taxon>
    </lineage>
</organism>
<dbReference type="PRINTS" id="PR00385">
    <property type="entry name" value="P450"/>
</dbReference>
<dbReference type="InterPro" id="IPR050121">
    <property type="entry name" value="Cytochrome_P450_monoxygenase"/>
</dbReference>
<dbReference type="EMBL" id="CP053586">
    <property type="protein sequence ID" value="WNZ21695.1"/>
    <property type="molecule type" value="Genomic_DNA"/>
</dbReference>
<proteinExistence type="inferred from homology"/>
<dbReference type="CDD" id="cd11053">
    <property type="entry name" value="CYP110-like"/>
    <property type="match status" value="1"/>
</dbReference>
<keyword evidence="2" id="KW-0408">Iron</keyword>
<dbReference type="PRINTS" id="PR00463">
    <property type="entry name" value="EP450I"/>
</dbReference>
<dbReference type="PANTHER" id="PTHR24305:SF166">
    <property type="entry name" value="CYTOCHROME P450 12A4, MITOCHONDRIAL-RELATED"/>
    <property type="match status" value="1"/>
</dbReference>
<dbReference type="GO" id="GO:0005506">
    <property type="term" value="F:iron ion binding"/>
    <property type="evidence" value="ECO:0007669"/>
    <property type="project" value="InterPro"/>
</dbReference>
<dbReference type="GO" id="GO:0016705">
    <property type="term" value="F:oxidoreductase activity, acting on paired donors, with incorporation or reduction of molecular oxygen"/>
    <property type="evidence" value="ECO:0007669"/>
    <property type="project" value="InterPro"/>
</dbReference>
<dbReference type="GO" id="GO:0004497">
    <property type="term" value="F:monooxygenase activity"/>
    <property type="evidence" value="ECO:0007669"/>
    <property type="project" value="InterPro"/>
</dbReference>
<reference evidence="3" key="1">
    <citation type="submission" date="2020-05" db="EMBL/GenBank/DDBJ databases">
        <authorList>
            <person name="Zhu T."/>
            <person name="Keshari N."/>
            <person name="Lu X."/>
        </authorList>
    </citation>
    <scope>NUCLEOTIDE SEQUENCE</scope>
    <source>
        <strain evidence="3">NK1-12</strain>
    </source>
</reference>
<dbReference type="SUPFAM" id="SSF48264">
    <property type="entry name" value="Cytochrome P450"/>
    <property type="match status" value="1"/>
</dbReference>
<feature type="binding site" description="axial binding residue" evidence="2">
    <location>
        <position position="407"/>
    </location>
    <ligand>
        <name>heme</name>
        <dbReference type="ChEBI" id="CHEBI:30413"/>
    </ligand>
    <ligandPart>
        <name>Fe</name>
        <dbReference type="ChEBI" id="CHEBI:18248"/>
    </ligandPart>
</feature>
<comment type="cofactor">
    <cofactor evidence="2">
        <name>heme</name>
        <dbReference type="ChEBI" id="CHEBI:30413"/>
    </cofactor>
</comment>